<protein>
    <submittedName>
        <fullName evidence="3">Uncharacterized protein</fullName>
    </submittedName>
</protein>
<dbReference type="EMBL" id="JACGCI010000017">
    <property type="protein sequence ID" value="KAF6759059.1"/>
    <property type="molecule type" value="Genomic_DNA"/>
</dbReference>
<keyword evidence="2" id="KW-0732">Signal</keyword>
<comment type="caution">
    <text evidence="3">The sequence shown here is derived from an EMBL/GenBank/DDBJ whole genome shotgun (WGS) entry which is preliminary data.</text>
</comment>
<proteinExistence type="predicted"/>
<dbReference type="OrthoDB" id="3056047at2759"/>
<keyword evidence="4" id="KW-1185">Reference proteome</keyword>
<feature type="compositionally biased region" description="Basic and acidic residues" evidence="1">
    <location>
        <begin position="107"/>
        <end position="120"/>
    </location>
</feature>
<dbReference type="Proteomes" id="UP000521943">
    <property type="component" value="Unassembled WGS sequence"/>
</dbReference>
<evidence type="ECO:0000313" key="3">
    <source>
        <dbReference type="EMBL" id="KAF6759059.1"/>
    </source>
</evidence>
<name>A0A8H6I708_9AGAR</name>
<evidence type="ECO:0000256" key="2">
    <source>
        <dbReference type="SAM" id="SignalP"/>
    </source>
</evidence>
<reference evidence="3 4" key="1">
    <citation type="submission" date="2020-07" db="EMBL/GenBank/DDBJ databases">
        <title>Comparative genomics of pyrophilous fungi reveals a link between fire events and developmental genes.</title>
        <authorList>
            <consortium name="DOE Joint Genome Institute"/>
            <person name="Steindorff A.S."/>
            <person name="Carver A."/>
            <person name="Calhoun S."/>
            <person name="Stillman K."/>
            <person name="Liu H."/>
            <person name="Lipzen A."/>
            <person name="Pangilinan J."/>
            <person name="Labutti K."/>
            <person name="Bruns T.D."/>
            <person name="Grigoriev I.V."/>
        </authorList>
    </citation>
    <scope>NUCLEOTIDE SEQUENCE [LARGE SCALE GENOMIC DNA]</scope>
    <source>
        <strain evidence="3 4">CBS 144469</strain>
    </source>
</reference>
<evidence type="ECO:0000313" key="4">
    <source>
        <dbReference type="Proteomes" id="UP000521943"/>
    </source>
</evidence>
<feature type="signal peptide" evidence="2">
    <location>
        <begin position="1"/>
        <end position="19"/>
    </location>
</feature>
<sequence>MSKPMCLWLLWWHGPCVCGSVVARTRQPPKVPTFRPPSSTFPRMPKAESRPFNSARHRRQSTGRELFGRNDKPHTIYFNPLSYSGPAYLEGENETRDLSNLTSAVPSREDVSASRGRDPDSLAAKEPLNEEEPYRDIRDKRFYGKKISFYYYFFTKSEANIDTPPNPTPGVWLTDDVLFAHRDPTANTTATWIWTSSTPDGPRQWSRLKENTKYEFPHGDYYYTVAPNGHPCWVTYETLRKSKYR</sequence>
<dbReference type="AlphaFoldDB" id="A0A8H6I708"/>
<accession>A0A8H6I708</accession>
<feature type="region of interest" description="Disordered" evidence="1">
    <location>
        <begin position="29"/>
        <end position="69"/>
    </location>
</feature>
<evidence type="ECO:0000256" key="1">
    <source>
        <dbReference type="SAM" id="MobiDB-lite"/>
    </source>
</evidence>
<feature type="region of interest" description="Disordered" evidence="1">
    <location>
        <begin position="94"/>
        <end position="131"/>
    </location>
</feature>
<organism evidence="3 4">
    <name type="scientific">Ephemerocybe angulata</name>
    <dbReference type="NCBI Taxonomy" id="980116"/>
    <lineage>
        <taxon>Eukaryota</taxon>
        <taxon>Fungi</taxon>
        <taxon>Dikarya</taxon>
        <taxon>Basidiomycota</taxon>
        <taxon>Agaricomycotina</taxon>
        <taxon>Agaricomycetes</taxon>
        <taxon>Agaricomycetidae</taxon>
        <taxon>Agaricales</taxon>
        <taxon>Agaricineae</taxon>
        <taxon>Psathyrellaceae</taxon>
        <taxon>Ephemerocybe</taxon>
    </lineage>
</organism>
<feature type="chain" id="PRO_5034049573" evidence="2">
    <location>
        <begin position="20"/>
        <end position="245"/>
    </location>
</feature>
<gene>
    <name evidence="3" type="ORF">DFP72DRAFT_844819</name>
</gene>